<evidence type="ECO:0000313" key="3">
    <source>
        <dbReference type="EMBL" id="KAK5942746.1"/>
    </source>
</evidence>
<keyword evidence="4" id="KW-1185">Reference proteome</keyword>
<dbReference type="PANTHER" id="PTHR33393">
    <property type="entry name" value="POLYGLUTAMINE SYNTHESIS ACCESSORY PROTEIN RV0574C-RELATED"/>
    <property type="match status" value="1"/>
</dbReference>
<sequence>MAPNAYTLTFLGDLMLGRLIDQLLPEHVHEPKESRHVANMRRIQPDLQNYNNLAPWGNTVDFLKKSDLVLGNLETAATNHPERWPNKVFNYRMHPANVECLKLAGIDYVSLANNHTLDFGREGLLETVRVIEEAGIAHAGAGRSVAEAEKPAVLKLERIPASAKDGPLKHEIHLYSFSDHPSDWVSVPEFNLLRYDPESRAKLKGLLTKGHAGLEARPALKIVSVHWGPNYRWEPDDDITTMARFLVDECGVDIIHGHSSHHVQGVEVYKGELIIYGCGDFVDDYAVNAQYRNDLSAAWNVSIIDSSDGRLRPSRLEVFPTRIKSFQAGLLSKEDADHGFVCDRIRTLSADLGTTVESSLGDEGQLIVDIQKQSL</sequence>
<feature type="domain" description="Capsule synthesis protein CapA" evidence="2">
    <location>
        <begin position="7"/>
        <end position="285"/>
    </location>
</feature>
<dbReference type="SUPFAM" id="SSF56300">
    <property type="entry name" value="Metallo-dependent phosphatases"/>
    <property type="match status" value="1"/>
</dbReference>
<comment type="similarity">
    <text evidence="1">Belongs to the CapA family.</text>
</comment>
<name>A0ABR0RQ67_9EURO</name>
<protein>
    <recommendedName>
        <fullName evidence="2">Capsule synthesis protein CapA domain-containing protein</fullName>
    </recommendedName>
</protein>
<dbReference type="GeneID" id="89998761"/>
<gene>
    <name evidence="3" type="ORF">PMZ80_005312</name>
</gene>
<dbReference type="SMART" id="SM00854">
    <property type="entry name" value="PGA_cap"/>
    <property type="match status" value="1"/>
</dbReference>
<evidence type="ECO:0000256" key="1">
    <source>
        <dbReference type="ARBA" id="ARBA00005662"/>
    </source>
</evidence>
<dbReference type="RefSeq" id="XP_064730836.1">
    <property type="nucleotide sequence ID" value="XM_064873732.1"/>
</dbReference>
<dbReference type="Proteomes" id="UP001334248">
    <property type="component" value="Unassembled WGS sequence"/>
</dbReference>
<reference evidence="3 4" key="1">
    <citation type="journal article" date="2023" name="Res Sq">
        <title>Genomic and morphological characterization of Knufia obscura isolated from the Mars 2020 spacecraft assembly facility.</title>
        <authorList>
            <person name="Chander A.M."/>
            <person name="Teixeira M.M."/>
            <person name="Singh N.K."/>
            <person name="Williams M.P."/>
            <person name="Parker C.W."/>
            <person name="Leo P."/>
            <person name="Stajich J.E."/>
            <person name="Torok T."/>
            <person name="Tighe S."/>
            <person name="Mason C.E."/>
            <person name="Venkateswaran K."/>
        </authorList>
    </citation>
    <scope>NUCLEOTIDE SEQUENCE [LARGE SCALE GENOMIC DNA]</scope>
    <source>
        <strain evidence="3 4">CCFEE 5817</strain>
    </source>
</reference>
<comment type="caution">
    <text evidence="3">The sequence shown here is derived from an EMBL/GenBank/DDBJ whole genome shotgun (WGS) entry which is preliminary data.</text>
</comment>
<proteinExistence type="inferred from homology"/>
<dbReference type="EMBL" id="JAVHJV010000005">
    <property type="protein sequence ID" value="KAK5942746.1"/>
    <property type="molecule type" value="Genomic_DNA"/>
</dbReference>
<dbReference type="InterPro" id="IPR052169">
    <property type="entry name" value="CW_Biosynth-Accessory"/>
</dbReference>
<dbReference type="Pfam" id="PF09587">
    <property type="entry name" value="PGA_cap"/>
    <property type="match status" value="1"/>
</dbReference>
<accession>A0ABR0RQ67</accession>
<evidence type="ECO:0000259" key="2">
    <source>
        <dbReference type="SMART" id="SM00854"/>
    </source>
</evidence>
<dbReference type="InterPro" id="IPR029052">
    <property type="entry name" value="Metallo-depent_PP-like"/>
</dbReference>
<dbReference type="InterPro" id="IPR019079">
    <property type="entry name" value="Capsule_synth_CapA"/>
</dbReference>
<evidence type="ECO:0000313" key="4">
    <source>
        <dbReference type="Proteomes" id="UP001334248"/>
    </source>
</evidence>
<dbReference type="PANTHER" id="PTHR33393:SF11">
    <property type="entry name" value="POLYGLUTAMINE SYNTHESIS ACCESSORY PROTEIN RV0574C-RELATED"/>
    <property type="match status" value="1"/>
</dbReference>
<dbReference type="CDD" id="cd07381">
    <property type="entry name" value="MPP_CapA"/>
    <property type="match status" value="1"/>
</dbReference>
<dbReference type="Gene3D" id="3.60.21.10">
    <property type="match status" value="1"/>
</dbReference>
<organism evidence="3 4">
    <name type="scientific">Knufia obscura</name>
    <dbReference type="NCBI Taxonomy" id="1635080"/>
    <lineage>
        <taxon>Eukaryota</taxon>
        <taxon>Fungi</taxon>
        <taxon>Dikarya</taxon>
        <taxon>Ascomycota</taxon>
        <taxon>Pezizomycotina</taxon>
        <taxon>Eurotiomycetes</taxon>
        <taxon>Chaetothyriomycetidae</taxon>
        <taxon>Chaetothyriales</taxon>
        <taxon>Trichomeriaceae</taxon>
        <taxon>Knufia</taxon>
    </lineage>
</organism>